<dbReference type="AlphaFoldDB" id="A0A5C6E1D5"/>
<evidence type="ECO:0008006" key="3">
    <source>
        <dbReference type="Google" id="ProtNLM"/>
    </source>
</evidence>
<proteinExistence type="predicted"/>
<comment type="caution">
    <text evidence="1">The sequence shown here is derived from an EMBL/GenBank/DDBJ whole genome shotgun (WGS) entry which is preliminary data.</text>
</comment>
<protein>
    <recommendedName>
        <fullName evidence="3">Sulfotransferase domain protein</fullName>
    </recommendedName>
</protein>
<name>A0A5C6E1D5_9BACT</name>
<dbReference type="RefSeq" id="WP_146524580.1">
    <property type="nucleotide sequence ID" value="NZ_SJPV01000001.1"/>
</dbReference>
<dbReference type="SUPFAM" id="SSF52540">
    <property type="entry name" value="P-loop containing nucleoside triphosphate hydrolases"/>
    <property type="match status" value="1"/>
</dbReference>
<dbReference type="Proteomes" id="UP000319143">
    <property type="component" value="Unassembled WGS sequence"/>
</dbReference>
<evidence type="ECO:0000313" key="2">
    <source>
        <dbReference type="Proteomes" id="UP000319143"/>
    </source>
</evidence>
<dbReference type="InterPro" id="IPR027417">
    <property type="entry name" value="P-loop_NTPase"/>
</dbReference>
<dbReference type="Gene3D" id="3.40.50.300">
    <property type="entry name" value="P-loop containing nucleotide triphosphate hydrolases"/>
    <property type="match status" value="1"/>
</dbReference>
<accession>A0A5C6E1D5</accession>
<dbReference type="EMBL" id="SJPV01000001">
    <property type="protein sequence ID" value="TWU42535.1"/>
    <property type="molecule type" value="Genomic_DNA"/>
</dbReference>
<sequence length="297" mass="33846">MQPTVVYILGTSYSGSSLLNSLLDSQPRTRGLGEAVHLVSKPTDAWCSRCQCPISECQLQPKTNPDRFYESLFEAYPETDCIVNSSKHWGQCFRLMPIPPQPYRICLVVLSKSLEEFAHSYARHDQCSVTEAFDEWVSFYEHLLGSIDSILANAATTEVQQTLCSRISQDRVATVTYRELATATDATMERLCDELALPFDRAFRNRLWHGDTCTIGGNNAIYAQQTGNVAFFQQESEYLDGKYLGQHQSIFYDNQWVKNAELHRSAAEYRNTRADRIRYLELRLRQDQHSISSEGAV</sequence>
<organism evidence="1 2">
    <name type="scientific">Novipirellula artificiosorum</name>
    <dbReference type="NCBI Taxonomy" id="2528016"/>
    <lineage>
        <taxon>Bacteria</taxon>
        <taxon>Pseudomonadati</taxon>
        <taxon>Planctomycetota</taxon>
        <taxon>Planctomycetia</taxon>
        <taxon>Pirellulales</taxon>
        <taxon>Pirellulaceae</taxon>
        <taxon>Novipirellula</taxon>
    </lineage>
</organism>
<gene>
    <name evidence="1" type="ORF">Poly41_08320</name>
</gene>
<evidence type="ECO:0000313" key="1">
    <source>
        <dbReference type="EMBL" id="TWU42535.1"/>
    </source>
</evidence>
<reference evidence="1 2" key="1">
    <citation type="submission" date="2019-02" db="EMBL/GenBank/DDBJ databases">
        <title>Deep-cultivation of Planctomycetes and their phenomic and genomic characterization uncovers novel biology.</title>
        <authorList>
            <person name="Wiegand S."/>
            <person name="Jogler M."/>
            <person name="Boedeker C."/>
            <person name="Pinto D."/>
            <person name="Vollmers J."/>
            <person name="Rivas-Marin E."/>
            <person name="Kohn T."/>
            <person name="Peeters S.H."/>
            <person name="Heuer A."/>
            <person name="Rast P."/>
            <person name="Oberbeckmann S."/>
            <person name="Bunk B."/>
            <person name="Jeske O."/>
            <person name="Meyerdierks A."/>
            <person name="Storesund J.E."/>
            <person name="Kallscheuer N."/>
            <person name="Luecker S."/>
            <person name="Lage O.M."/>
            <person name="Pohl T."/>
            <person name="Merkel B.J."/>
            <person name="Hornburger P."/>
            <person name="Mueller R.-W."/>
            <person name="Bruemmer F."/>
            <person name="Labrenz M."/>
            <person name="Spormann A.M."/>
            <person name="Op Den Camp H."/>
            <person name="Overmann J."/>
            <person name="Amann R."/>
            <person name="Jetten M.S.M."/>
            <person name="Mascher T."/>
            <person name="Medema M.H."/>
            <person name="Devos D.P."/>
            <person name="Kaster A.-K."/>
            <person name="Ovreas L."/>
            <person name="Rohde M."/>
            <person name="Galperin M.Y."/>
            <person name="Jogler C."/>
        </authorList>
    </citation>
    <scope>NUCLEOTIDE SEQUENCE [LARGE SCALE GENOMIC DNA]</scope>
    <source>
        <strain evidence="1 2">Poly41</strain>
    </source>
</reference>
<keyword evidence="2" id="KW-1185">Reference proteome</keyword>